<dbReference type="PANTHER" id="PTHR37326">
    <property type="entry name" value="BLL3975 PROTEIN"/>
    <property type="match status" value="1"/>
</dbReference>
<keyword evidence="2" id="KW-0479">Metal-binding</keyword>
<dbReference type="GO" id="GO:0016788">
    <property type="term" value="F:hydrolase activity, acting on ester bonds"/>
    <property type="evidence" value="ECO:0007669"/>
    <property type="project" value="InterPro"/>
</dbReference>
<dbReference type="GO" id="GO:0046872">
    <property type="term" value="F:metal ion binding"/>
    <property type="evidence" value="ECO:0007669"/>
    <property type="project" value="UniProtKB-KW"/>
</dbReference>
<keyword evidence="3" id="KW-0378">Hydrolase</keyword>
<protein>
    <recommendedName>
        <fullName evidence="5">Succinylglutamate desuccinylase/Aspartoacylase catalytic domain-containing protein</fullName>
    </recommendedName>
</protein>
<gene>
    <name evidence="6" type="ORF">GKO32_16670</name>
</gene>
<keyword evidence="7" id="KW-1185">Reference proteome</keyword>
<accession>A0A6N7YUJ5</accession>
<comment type="caution">
    <text evidence="6">The sequence shown here is derived from an EMBL/GenBank/DDBJ whole genome shotgun (WGS) entry which is preliminary data.</text>
</comment>
<dbReference type="Gene3D" id="3.40.630.10">
    <property type="entry name" value="Zn peptidases"/>
    <property type="match status" value="1"/>
</dbReference>
<evidence type="ECO:0000256" key="3">
    <source>
        <dbReference type="ARBA" id="ARBA00022801"/>
    </source>
</evidence>
<sequence length="331" mass="34353">MEGRRATMHSTFILGNLEAAAGKTTSGYCEVDLGADVISIPVAVIHGAEPGPVLAVTAGIHGGEYVSILAARRFLHTLDPATVRGTVILSLQSSPVAFRDRAAFVNPIDGENLNRCFPGDAAGIPTQRLANWLWENIISRADFYVDCHCGDLPESLEAFTGLVLSGNSSVDEKSLAMANCWNVERSIVTGTSGSTIWAAAQAGIPAVLVELGERGGWTAGEVERQLAGLTAVAGHVGVIDSHRPASPATHPLFEVAAGLSAEIDGLWFPKVKPGETVTPGATLGTIEDAFGTTVAIITSPTDGVYVYGLTSLAVHAGDFLACIVRPAGGAR</sequence>
<comment type="cofactor">
    <cofactor evidence="1">
        <name>Zn(2+)</name>
        <dbReference type="ChEBI" id="CHEBI:29105"/>
    </cofactor>
</comment>
<dbReference type="Pfam" id="PF24827">
    <property type="entry name" value="AstE_AspA_cat"/>
    <property type="match status" value="1"/>
</dbReference>
<keyword evidence="4" id="KW-0862">Zinc</keyword>
<evidence type="ECO:0000313" key="6">
    <source>
        <dbReference type="EMBL" id="MTD55598.1"/>
    </source>
</evidence>
<evidence type="ECO:0000256" key="2">
    <source>
        <dbReference type="ARBA" id="ARBA00022723"/>
    </source>
</evidence>
<dbReference type="InterPro" id="IPR043795">
    <property type="entry name" value="N-alpha-Ac-DABA-like"/>
</dbReference>
<feature type="domain" description="Succinylglutamate desuccinylase/Aspartoacylase catalytic" evidence="5">
    <location>
        <begin position="50"/>
        <end position="233"/>
    </location>
</feature>
<dbReference type="SUPFAM" id="SSF53187">
    <property type="entry name" value="Zn-dependent exopeptidases"/>
    <property type="match status" value="1"/>
</dbReference>
<dbReference type="EMBL" id="WMBA01000023">
    <property type="protein sequence ID" value="MTD55598.1"/>
    <property type="molecule type" value="Genomic_DNA"/>
</dbReference>
<evidence type="ECO:0000256" key="1">
    <source>
        <dbReference type="ARBA" id="ARBA00001947"/>
    </source>
</evidence>
<proteinExistence type="predicted"/>
<organism evidence="6 7">
    <name type="scientific">Amycolatopsis pithecellobii</name>
    <dbReference type="NCBI Taxonomy" id="664692"/>
    <lineage>
        <taxon>Bacteria</taxon>
        <taxon>Bacillati</taxon>
        <taxon>Actinomycetota</taxon>
        <taxon>Actinomycetes</taxon>
        <taxon>Pseudonocardiales</taxon>
        <taxon>Pseudonocardiaceae</taxon>
        <taxon>Amycolatopsis</taxon>
    </lineage>
</organism>
<evidence type="ECO:0000313" key="7">
    <source>
        <dbReference type="Proteomes" id="UP000440096"/>
    </source>
</evidence>
<dbReference type="AlphaFoldDB" id="A0A6N7YUJ5"/>
<dbReference type="GO" id="GO:0016811">
    <property type="term" value="F:hydrolase activity, acting on carbon-nitrogen (but not peptide) bonds, in linear amides"/>
    <property type="evidence" value="ECO:0007669"/>
    <property type="project" value="InterPro"/>
</dbReference>
<dbReference type="InterPro" id="IPR053138">
    <property type="entry name" value="N-alpha-Ac-DABA_deacetylase"/>
</dbReference>
<dbReference type="InterPro" id="IPR055438">
    <property type="entry name" value="AstE_AspA_cat"/>
</dbReference>
<evidence type="ECO:0000259" key="5">
    <source>
        <dbReference type="Pfam" id="PF24827"/>
    </source>
</evidence>
<dbReference type="PIRSF" id="PIRSF039012">
    <property type="entry name" value="ASP"/>
    <property type="match status" value="1"/>
</dbReference>
<reference evidence="6 7" key="1">
    <citation type="submission" date="2019-11" db="EMBL/GenBank/DDBJ databases">
        <title>Draft genome of Amycolatopsis RM579.</title>
        <authorList>
            <person name="Duangmal K."/>
            <person name="Mingma R."/>
        </authorList>
    </citation>
    <scope>NUCLEOTIDE SEQUENCE [LARGE SCALE GENOMIC DNA]</scope>
    <source>
        <strain evidence="6 7">RM579</strain>
    </source>
</reference>
<evidence type="ECO:0000256" key="4">
    <source>
        <dbReference type="ARBA" id="ARBA00022833"/>
    </source>
</evidence>
<name>A0A6N7YUJ5_9PSEU</name>
<dbReference type="PANTHER" id="PTHR37326:SF1">
    <property type="entry name" value="BLL3975 PROTEIN"/>
    <property type="match status" value="1"/>
</dbReference>
<dbReference type="Proteomes" id="UP000440096">
    <property type="component" value="Unassembled WGS sequence"/>
</dbReference>
<dbReference type="OrthoDB" id="9782876at2"/>